<keyword evidence="2" id="KW-1185">Reference proteome</keyword>
<sequence length="57" mass="6774">MDGALFKALVLPFCKMEEVMDDSWLVMEEVMNDSWLVMKEVMEACRFSEMMEKKTEM</sequence>
<dbReference type="AlphaFoldDB" id="A0AA86SEJ8"/>
<evidence type="ECO:0000313" key="1">
    <source>
        <dbReference type="EMBL" id="CAJ1944819.1"/>
    </source>
</evidence>
<dbReference type="Gramene" id="rna-AYBTSS11_LOCUS12118">
    <property type="protein sequence ID" value="CAJ1944819.1"/>
    <property type="gene ID" value="gene-AYBTSS11_LOCUS12118"/>
</dbReference>
<accession>A0AA86SEJ8</accession>
<proteinExistence type="predicted"/>
<name>A0AA86SEJ8_9FABA</name>
<evidence type="ECO:0000313" key="2">
    <source>
        <dbReference type="Proteomes" id="UP001189624"/>
    </source>
</evidence>
<dbReference type="EMBL" id="OY731400">
    <property type="protein sequence ID" value="CAJ1944819.1"/>
    <property type="molecule type" value="Genomic_DNA"/>
</dbReference>
<protein>
    <submittedName>
        <fullName evidence="1">Uncharacterized protein</fullName>
    </submittedName>
</protein>
<organism evidence="1 2">
    <name type="scientific">Sphenostylis stenocarpa</name>
    <dbReference type="NCBI Taxonomy" id="92480"/>
    <lineage>
        <taxon>Eukaryota</taxon>
        <taxon>Viridiplantae</taxon>
        <taxon>Streptophyta</taxon>
        <taxon>Embryophyta</taxon>
        <taxon>Tracheophyta</taxon>
        <taxon>Spermatophyta</taxon>
        <taxon>Magnoliopsida</taxon>
        <taxon>eudicotyledons</taxon>
        <taxon>Gunneridae</taxon>
        <taxon>Pentapetalae</taxon>
        <taxon>rosids</taxon>
        <taxon>fabids</taxon>
        <taxon>Fabales</taxon>
        <taxon>Fabaceae</taxon>
        <taxon>Papilionoideae</taxon>
        <taxon>50 kb inversion clade</taxon>
        <taxon>NPAAA clade</taxon>
        <taxon>indigoferoid/millettioid clade</taxon>
        <taxon>Phaseoleae</taxon>
        <taxon>Sphenostylis</taxon>
    </lineage>
</organism>
<dbReference type="Proteomes" id="UP001189624">
    <property type="component" value="Chromosome 3"/>
</dbReference>
<gene>
    <name evidence="1" type="ORF">AYBTSS11_LOCUS12118</name>
</gene>
<reference evidence="1" key="1">
    <citation type="submission" date="2023-10" db="EMBL/GenBank/DDBJ databases">
        <authorList>
            <person name="Domelevo Entfellner J.-B."/>
        </authorList>
    </citation>
    <scope>NUCLEOTIDE SEQUENCE</scope>
</reference>